<dbReference type="InterPro" id="IPR036322">
    <property type="entry name" value="WD40_repeat_dom_sf"/>
</dbReference>
<dbReference type="InterPro" id="IPR001680">
    <property type="entry name" value="WD40_rpt"/>
</dbReference>
<name>A0A2J8R825_PONAB</name>
<keyword evidence="2" id="KW-0677">Repeat</keyword>
<dbReference type="InterPro" id="IPR015943">
    <property type="entry name" value="WD40/YVTN_repeat-like_dom_sf"/>
</dbReference>
<evidence type="ECO:0000313" key="6">
    <source>
        <dbReference type="EMBL" id="PNJ04673.1"/>
    </source>
</evidence>
<reference evidence="7 8" key="1">
    <citation type="submission" date="2008-02" db="EMBL/GenBank/DDBJ databases">
        <title>A 6x draft sequence assembly of the Pongo pygmaeus abelii genome.</title>
        <authorList>
            <person name="Wilson R.K."/>
            <person name="Mardis E."/>
        </authorList>
    </citation>
    <scope>NUCLEOTIDE SEQUENCE [LARGE SCALE GENOMIC DNA]</scope>
</reference>
<dbReference type="PROSITE" id="PS50082">
    <property type="entry name" value="WD_REPEATS_2"/>
    <property type="match status" value="1"/>
</dbReference>
<keyword evidence="8" id="KW-1185">Reference proteome</keyword>
<gene>
    <name evidence="7" type="primary">DCAF8L1</name>
    <name evidence="6" type="ORF">CR201_G0053010</name>
</gene>
<dbReference type="Gene3D" id="2.130.10.10">
    <property type="entry name" value="YVTN repeat-like/Quinoprotein amine dehydrogenase"/>
    <property type="match status" value="1"/>
</dbReference>
<dbReference type="OMA" id="KGHRNND"/>
<accession>A0A2J8R825</accession>
<dbReference type="SMART" id="SM00320">
    <property type="entry name" value="WD40"/>
    <property type="match status" value="7"/>
</dbReference>
<reference evidence="7" key="3">
    <citation type="submission" date="2025-05" db="UniProtKB">
        <authorList>
            <consortium name="Ensembl"/>
        </authorList>
    </citation>
    <scope>IDENTIFICATION</scope>
</reference>
<dbReference type="InterPro" id="IPR045151">
    <property type="entry name" value="DCAF8"/>
</dbReference>
<dbReference type="FunFam" id="2.130.10.10:FF:000144">
    <property type="entry name" value="DDB1- and CUL4-associated factor 8"/>
    <property type="match status" value="1"/>
</dbReference>
<reference evidence="6" key="2">
    <citation type="submission" date="2017-12" db="EMBL/GenBank/DDBJ databases">
        <title>High-resolution comparative analysis of great ape genomes.</title>
        <authorList>
            <person name="Pollen A."/>
            <person name="Hastie A."/>
            <person name="Hormozdiari F."/>
            <person name="Dougherty M."/>
            <person name="Liu R."/>
            <person name="Chaisson M."/>
            <person name="Hoppe E."/>
            <person name="Hill C."/>
            <person name="Pang A."/>
            <person name="Hillier L."/>
            <person name="Baker C."/>
            <person name="Armstrong J."/>
            <person name="Shendure J."/>
            <person name="Paten B."/>
            <person name="Wilson R."/>
            <person name="Chao H."/>
            <person name="Schneider V."/>
            <person name="Ventura M."/>
            <person name="Kronenberg Z."/>
            <person name="Murali S."/>
            <person name="Gordon D."/>
            <person name="Cantsilieris S."/>
            <person name="Munson K."/>
            <person name="Nelson B."/>
            <person name="Raja A."/>
            <person name="Underwood J."/>
            <person name="Diekhans M."/>
            <person name="Fiddes I."/>
            <person name="Haussler D."/>
            <person name="Eichler E."/>
        </authorList>
    </citation>
    <scope>NUCLEOTIDE SEQUENCE [LARGE SCALE GENOMIC DNA]</scope>
    <source>
        <strain evidence="6">Susie</strain>
    </source>
</reference>
<dbReference type="Ensembl" id="ENSPPYT00000057258.1">
    <property type="protein sequence ID" value="ENSPPYP00000041597.1"/>
    <property type="gene ID" value="ENSPPYG00000033439.1"/>
</dbReference>
<evidence type="ECO:0000256" key="1">
    <source>
        <dbReference type="ARBA" id="ARBA00022574"/>
    </source>
</evidence>
<evidence type="ECO:0000256" key="5">
    <source>
        <dbReference type="SAM" id="MobiDB-lite"/>
    </source>
</evidence>
<organism evidence="6">
    <name type="scientific">Pongo abelii</name>
    <name type="common">Sumatran orangutan</name>
    <name type="synonym">Pongo pygmaeus abelii</name>
    <dbReference type="NCBI Taxonomy" id="9601"/>
    <lineage>
        <taxon>Eukaryota</taxon>
        <taxon>Metazoa</taxon>
        <taxon>Chordata</taxon>
        <taxon>Craniata</taxon>
        <taxon>Vertebrata</taxon>
        <taxon>Euteleostomi</taxon>
        <taxon>Mammalia</taxon>
        <taxon>Eutheria</taxon>
        <taxon>Euarchontoglires</taxon>
        <taxon>Primates</taxon>
        <taxon>Haplorrhini</taxon>
        <taxon>Catarrhini</taxon>
        <taxon>Hominidae</taxon>
        <taxon>Pongo</taxon>
    </lineage>
</organism>
<protein>
    <submittedName>
        <fullName evidence="6">DCAF8L1 isoform 1</fullName>
    </submittedName>
    <submittedName>
        <fullName evidence="7">DDB1 and CUL4 associated factor 8 like 1</fullName>
    </submittedName>
</protein>
<dbReference type="GeneTree" id="ENSGT00950000182900"/>
<feature type="repeat" description="WD" evidence="4">
    <location>
        <begin position="227"/>
        <end position="259"/>
    </location>
</feature>
<dbReference type="EMBL" id="NDHI03003733">
    <property type="protein sequence ID" value="PNJ04673.1"/>
    <property type="molecule type" value="Genomic_DNA"/>
</dbReference>
<keyword evidence="1 4" id="KW-0853">WD repeat</keyword>
<dbReference type="PANTHER" id="PTHR15574:SF29">
    <property type="entry name" value="DDB1- AND CUL4-ASSOCIATED FACTOR 8-LIKE PROTEIN 1"/>
    <property type="match status" value="1"/>
</dbReference>
<dbReference type="GO" id="GO:0005737">
    <property type="term" value="C:cytoplasm"/>
    <property type="evidence" value="ECO:0007669"/>
    <property type="project" value="TreeGrafter"/>
</dbReference>
<dbReference type="PROSITE" id="PS50294">
    <property type="entry name" value="WD_REPEATS_REGION"/>
    <property type="match status" value="1"/>
</dbReference>
<proteinExistence type="inferred from homology"/>
<dbReference type="AlphaFoldDB" id="A0A2J8R825"/>
<feature type="compositionally biased region" description="Acidic residues" evidence="5">
    <location>
        <begin position="104"/>
        <end position="150"/>
    </location>
</feature>
<evidence type="ECO:0000256" key="3">
    <source>
        <dbReference type="ARBA" id="ARBA00060821"/>
    </source>
</evidence>
<feature type="compositionally biased region" description="Basic and acidic residues" evidence="5">
    <location>
        <begin position="77"/>
        <end position="89"/>
    </location>
</feature>
<accession>A0A8I5UQU3</accession>
<comment type="similarity">
    <text evidence="3">Belongs to the WD repeat DCAF8 family.</text>
</comment>
<dbReference type="Proteomes" id="UP000001595">
    <property type="component" value="Chromosome X"/>
</dbReference>
<dbReference type="STRING" id="9601.ENSPPYP00000022611"/>
<evidence type="ECO:0000256" key="4">
    <source>
        <dbReference type="PROSITE-ProRule" id="PRU00221"/>
    </source>
</evidence>
<dbReference type="GO" id="GO:0080008">
    <property type="term" value="C:Cul4-RING E3 ubiquitin ligase complex"/>
    <property type="evidence" value="ECO:0007669"/>
    <property type="project" value="TreeGrafter"/>
</dbReference>
<evidence type="ECO:0000256" key="2">
    <source>
        <dbReference type="ARBA" id="ARBA00022737"/>
    </source>
</evidence>
<evidence type="ECO:0000313" key="7">
    <source>
        <dbReference type="Ensembl" id="ENSPPYP00000041597.1"/>
    </source>
</evidence>
<dbReference type="Pfam" id="PF00400">
    <property type="entry name" value="WD40"/>
    <property type="match status" value="3"/>
</dbReference>
<dbReference type="SUPFAM" id="SSF50978">
    <property type="entry name" value="WD40 repeat-like"/>
    <property type="match status" value="1"/>
</dbReference>
<evidence type="ECO:0000313" key="8">
    <source>
        <dbReference type="Proteomes" id="UP000001595"/>
    </source>
</evidence>
<feature type="region of interest" description="Disordered" evidence="5">
    <location>
        <begin position="599"/>
        <end position="634"/>
    </location>
</feature>
<sequence>MSHQEGSTDGLPDLVTESLFSSPEEQSGAAVVTAASSDIEMAAAEPSTGDGGDTRDGGFPNDASTEKQNTEPESSSEDVKLESVEDFEHFLMSSEGLFDYPLVGEEETEREEEEEEMEEEGEEEEEEMEEEEGEEEEEEMEEEEGEEEEEQPRVCPRCSGANHDQCLLEEDQALEEWISSETSALPRPRWQVLTALRQRQLGSSARFVYEACGARAFVQRFCLQYLLGSHAGSVSTVHFNQRGTRLASSGDDLRVIVWDWVRQKPVLNFESGHDINVIQAKFFPNCGDSTLAMCGHDGQVRVAELINASYCENTKRVAKHRGPAHELALEPDSPYKFLTSGEDAVVFTIDLRQDRPASKVVVTRENDKKVGLYTISMNPANIYQFAVGGHDQFVRIYDQRRIDKKENNGLLKKFTPHHLVNCDFPTNVTCIVYSHDGTELLASYNDEDIYLFNSSHSDSAQYVKRYKGHRNNDTIKCVNFYGPRSEFVVSGSDCGHVFFWEKSSCQIIQFMEGDRGDIVNCLEPHPYLPVLATSGLDQHVKIWTPTAKTATELTGLKDVIKKNKHERDEDNLHYTDSFDNHMLRFFVRHLLQRAHQPSWRGHGAEFPDEELDESSSTSDTSEEEGQDQVQCVPS</sequence>
<dbReference type="PANTHER" id="PTHR15574">
    <property type="entry name" value="WD REPEAT DOMAIN-CONTAINING FAMILY"/>
    <property type="match status" value="1"/>
</dbReference>
<feature type="region of interest" description="Disordered" evidence="5">
    <location>
        <begin position="1"/>
        <end position="156"/>
    </location>
</feature>